<organism evidence="2 3">
    <name type="scientific">Spiroplasma melliferum</name>
    <dbReference type="NCBI Taxonomy" id="2134"/>
    <lineage>
        <taxon>Bacteria</taxon>
        <taxon>Bacillati</taxon>
        <taxon>Mycoplasmatota</taxon>
        <taxon>Mollicutes</taxon>
        <taxon>Entomoplasmatales</taxon>
        <taxon>Spiroplasmataceae</taxon>
        <taxon>Spiroplasma</taxon>
    </lineage>
</organism>
<evidence type="ECO:0000313" key="3">
    <source>
        <dbReference type="Proteomes" id="UP000298715"/>
    </source>
</evidence>
<proteinExistence type="predicted"/>
<dbReference type="InterPro" id="IPR054816">
    <property type="entry name" value="Lipoprotein_mollicutes-type_CS"/>
</dbReference>
<evidence type="ECO:0008006" key="4">
    <source>
        <dbReference type="Google" id="ProtNLM"/>
    </source>
</evidence>
<dbReference type="Proteomes" id="UP000298715">
    <property type="component" value="Chromosome"/>
</dbReference>
<reference evidence="2 3" key="1">
    <citation type="submission" date="2018-05" db="EMBL/GenBank/DDBJ databases">
        <title>Compelete Genome Sequence of Spiroplasma melliferum.</title>
        <authorList>
            <person name="Davis R.E."/>
            <person name="Shao J.Y."/>
            <person name="Zhao Y."/>
            <person name="Gasparich G.E."/>
        </authorList>
    </citation>
    <scope>NUCLEOTIDE SEQUENCE [LARGE SCALE GENOMIC DNA]</scope>
    <source>
        <strain evidence="2 3">AS576</strain>
    </source>
</reference>
<protein>
    <recommendedName>
        <fullName evidence="4">Spiroplasmavirus-related protein</fullName>
    </recommendedName>
</protein>
<evidence type="ECO:0000256" key="1">
    <source>
        <dbReference type="SAM" id="MobiDB-lite"/>
    </source>
</evidence>
<dbReference type="PROSITE" id="PS51257">
    <property type="entry name" value="PROKAR_LIPOPROTEIN"/>
    <property type="match status" value="1"/>
</dbReference>
<keyword evidence="3" id="KW-1185">Reference proteome</keyword>
<dbReference type="NCBIfam" id="NF038029">
    <property type="entry name" value="LP_plasma"/>
    <property type="match status" value="1"/>
</dbReference>
<feature type="region of interest" description="Disordered" evidence="1">
    <location>
        <begin position="21"/>
        <end position="54"/>
    </location>
</feature>
<sequence>MKKLLSILGAIGLTATSTTSLISCEKPNNNENGGGNKPEPEPKPEKPQQPPENSKWEIILNPKQEVNINGDEWYFIIDKDVKINFGLYNNKELQWKFNDNMILFPKDKPLGGYITGINYVRGNNAVYKWKEKNKPISPDVDKNTGNITDWKE</sequence>
<name>A0ABX5UBN7_SPIME</name>
<accession>A0ABX5UBN7</accession>
<gene>
    <name evidence="2" type="ORF">SRED_001804</name>
</gene>
<dbReference type="EMBL" id="CP029202">
    <property type="protein sequence ID" value="QCO23337.1"/>
    <property type="molecule type" value="Genomic_DNA"/>
</dbReference>
<evidence type="ECO:0000313" key="2">
    <source>
        <dbReference type="EMBL" id="QCO23337.1"/>
    </source>
</evidence>